<name>A0A1I2EX68_9GAMM</name>
<accession>A0A1I2EX68</accession>
<feature type="transmembrane region" description="Helical" evidence="1">
    <location>
        <begin position="18"/>
        <end position="40"/>
    </location>
</feature>
<protein>
    <recommendedName>
        <fullName evidence="4">Cytochrome oxidase Cu insertion factor, SCO1/SenC/PrrC family</fullName>
    </recommendedName>
</protein>
<dbReference type="EMBL" id="FONH01000005">
    <property type="protein sequence ID" value="SFE96901.1"/>
    <property type="molecule type" value="Genomic_DNA"/>
</dbReference>
<keyword evidence="1" id="KW-0812">Transmembrane</keyword>
<keyword evidence="3" id="KW-1185">Reference proteome</keyword>
<evidence type="ECO:0000313" key="3">
    <source>
        <dbReference type="Proteomes" id="UP000199477"/>
    </source>
</evidence>
<evidence type="ECO:0000313" key="2">
    <source>
        <dbReference type="EMBL" id="SFE96901.1"/>
    </source>
</evidence>
<evidence type="ECO:0000256" key="1">
    <source>
        <dbReference type="SAM" id="Phobius"/>
    </source>
</evidence>
<reference evidence="3" key="1">
    <citation type="submission" date="2016-10" db="EMBL/GenBank/DDBJ databases">
        <authorList>
            <person name="Varghese N."/>
            <person name="Submissions S."/>
        </authorList>
    </citation>
    <scope>NUCLEOTIDE SEQUENCE [LARGE SCALE GENOMIC DNA]</scope>
    <source>
        <strain evidence="3">UNC178MFTsu3.1</strain>
    </source>
</reference>
<keyword evidence="1" id="KW-1133">Transmembrane helix</keyword>
<evidence type="ECO:0008006" key="4">
    <source>
        <dbReference type="Google" id="ProtNLM"/>
    </source>
</evidence>
<dbReference type="Proteomes" id="UP000199477">
    <property type="component" value="Unassembled WGS sequence"/>
</dbReference>
<dbReference type="STRING" id="500610.SAMN02799615_02118"/>
<proteinExistence type="predicted"/>
<dbReference type="RefSeq" id="WP_026635497.1">
    <property type="nucleotide sequence ID" value="NZ_FONH01000005.1"/>
</dbReference>
<dbReference type="AlphaFoldDB" id="A0A1I2EX68"/>
<sequence>MTQTTSNQPAQRAGRLKLLLIMGIFAAPIIAAGLLTVGGYQPSGKGNGLPIAPQRNFAEEALRVQLPDGKPWAWRADEPKLTLIALPAADCADTCVETLNKIAAARVTLNRNAPRLRLLLLSAAPAVGKVDNGVWEPGANTDFRWQLGTDVDGKLAPWRARTPGAVAVLLVESNGTALAQYPEGFDPSGLRKDLQKVIR</sequence>
<organism evidence="2 3">
    <name type="scientific">Dyella marensis</name>
    <dbReference type="NCBI Taxonomy" id="500610"/>
    <lineage>
        <taxon>Bacteria</taxon>
        <taxon>Pseudomonadati</taxon>
        <taxon>Pseudomonadota</taxon>
        <taxon>Gammaproteobacteria</taxon>
        <taxon>Lysobacterales</taxon>
        <taxon>Rhodanobacteraceae</taxon>
        <taxon>Dyella</taxon>
    </lineage>
</organism>
<keyword evidence="1" id="KW-0472">Membrane</keyword>
<gene>
    <name evidence="2" type="ORF">SAMN02799615_02118</name>
</gene>